<sequence>MRTGKGDICGWLGRLLPTVALLVCLLTWPALAAGVWPSVVVGALGAFRRPRGGGSVLRWCAAVAVDVLVSSVFPYVRPPRRRTLRRVVTLCAALYVSVTERLR</sequence>
<gene>
    <name evidence="2" type="ORF">ACFYQT_30810</name>
</gene>
<keyword evidence="1" id="KW-0472">Membrane</keyword>
<name>A0ABW6N3G0_9ACTN</name>
<evidence type="ECO:0000256" key="1">
    <source>
        <dbReference type="SAM" id="Phobius"/>
    </source>
</evidence>
<dbReference type="EMBL" id="JBIAJP010000011">
    <property type="protein sequence ID" value="MFF0007806.1"/>
    <property type="molecule type" value="Genomic_DNA"/>
</dbReference>
<evidence type="ECO:0000313" key="3">
    <source>
        <dbReference type="Proteomes" id="UP001601422"/>
    </source>
</evidence>
<accession>A0ABW6N3G0</accession>
<dbReference type="Proteomes" id="UP001601422">
    <property type="component" value="Unassembled WGS sequence"/>
</dbReference>
<protein>
    <submittedName>
        <fullName evidence="2">Uncharacterized protein</fullName>
    </submittedName>
</protein>
<reference evidence="2 3" key="1">
    <citation type="submission" date="2024-10" db="EMBL/GenBank/DDBJ databases">
        <title>The Natural Products Discovery Center: Release of the First 8490 Sequenced Strains for Exploring Actinobacteria Biosynthetic Diversity.</title>
        <authorList>
            <person name="Kalkreuter E."/>
            <person name="Kautsar S.A."/>
            <person name="Yang D."/>
            <person name="Bader C.D."/>
            <person name="Teijaro C.N."/>
            <person name="Fluegel L."/>
            <person name="Davis C.M."/>
            <person name="Simpson J.R."/>
            <person name="Lauterbach L."/>
            <person name="Steele A.D."/>
            <person name="Gui C."/>
            <person name="Meng S."/>
            <person name="Li G."/>
            <person name="Viehrig K."/>
            <person name="Ye F."/>
            <person name="Su P."/>
            <person name="Kiefer A.F."/>
            <person name="Nichols A."/>
            <person name="Cepeda A.J."/>
            <person name="Yan W."/>
            <person name="Fan B."/>
            <person name="Jiang Y."/>
            <person name="Adhikari A."/>
            <person name="Zheng C.-J."/>
            <person name="Schuster L."/>
            <person name="Cowan T.M."/>
            <person name="Smanski M.J."/>
            <person name="Chevrette M.G."/>
            <person name="De Carvalho L.P.S."/>
            <person name="Shen B."/>
        </authorList>
    </citation>
    <scope>NUCLEOTIDE SEQUENCE [LARGE SCALE GENOMIC DNA]</scope>
    <source>
        <strain evidence="2 3">NPDC005497</strain>
    </source>
</reference>
<dbReference type="RefSeq" id="WP_361950584.1">
    <property type="nucleotide sequence ID" value="NZ_JBEXWI010000044.1"/>
</dbReference>
<feature type="transmembrane region" description="Helical" evidence="1">
    <location>
        <begin position="56"/>
        <end position="76"/>
    </location>
</feature>
<comment type="caution">
    <text evidence="2">The sequence shown here is derived from an EMBL/GenBank/DDBJ whole genome shotgun (WGS) entry which is preliminary data.</text>
</comment>
<keyword evidence="1" id="KW-1133">Transmembrane helix</keyword>
<proteinExistence type="predicted"/>
<organism evidence="2 3">
    <name type="scientific">Streptomyces tibetensis</name>
    <dbReference type="NCBI Taxonomy" id="2382123"/>
    <lineage>
        <taxon>Bacteria</taxon>
        <taxon>Bacillati</taxon>
        <taxon>Actinomycetota</taxon>
        <taxon>Actinomycetes</taxon>
        <taxon>Kitasatosporales</taxon>
        <taxon>Streptomycetaceae</taxon>
        <taxon>Streptomyces</taxon>
    </lineage>
</organism>
<keyword evidence="1" id="KW-0812">Transmembrane</keyword>
<evidence type="ECO:0000313" key="2">
    <source>
        <dbReference type="EMBL" id="MFF0007806.1"/>
    </source>
</evidence>
<keyword evidence="3" id="KW-1185">Reference proteome</keyword>